<dbReference type="FunFam" id="3.30.565.10:FF:000010">
    <property type="entry name" value="Sensor histidine kinase RcsC"/>
    <property type="match status" value="1"/>
</dbReference>
<dbReference type="OrthoDB" id="5563233at2"/>
<dbReference type="RefSeq" id="WP_009150048.1">
    <property type="nucleotide sequence ID" value="NZ_CP121471.1"/>
</dbReference>
<name>H8Z676_9GAMM</name>
<gene>
    <name evidence="8" type="ORF">Thi970DRAFT_03230</name>
</gene>
<evidence type="ECO:0000256" key="1">
    <source>
        <dbReference type="ARBA" id="ARBA00000085"/>
    </source>
</evidence>
<dbReference type="Gene3D" id="3.40.50.2300">
    <property type="match status" value="1"/>
</dbReference>
<dbReference type="Pfam" id="PF00072">
    <property type="entry name" value="Response_reg"/>
    <property type="match status" value="1"/>
</dbReference>
<evidence type="ECO:0000256" key="4">
    <source>
        <dbReference type="ARBA" id="ARBA00023012"/>
    </source>
</evidence>
<dbReference type="InterPro" id="IPR036890">
    <property type="entry name" value="HATPase_C_sf"/>
</dbReference>
<dbReference type="Pfam" id="PF02518">
    <property type="entry name" value="HATPase_c"/>
    <property type="match status" value="1"/>
</dbReference>
<evidence type="ECO:0000256" key="3">
    <source>
        <dbReference type="ARBA" id="ARBA00022553"/>
    </source>
</evidence>
<dbReference type="SUPFAM" id="SSF55874">
    <property type="entry name" value="ATPase domain of HSP90 chaperone/DNA topoisomerase II/histidine kinase"/>
    <property type="match status" value="1"/>
</dbReference>
<proteinExistence type="predicted"/>
<keyword evidence="4" id="KW-0902">Two-component regulatory system</keyword>
<feature type="modified residue" description="4-aspartylphosphate" evidence="5">
    <location>
        <position position="298"/>
    </location>
</feature>
<dbReference type="CDD" id="cd00082">
    <property type="entry name" value="HisKA"/>
    <property type="match status" value="1"/>
</dbReference>
<dbReference type="CDD" id="cd17546">
    <property type="entry name" value="REC_hyHK_CKI1_RcsC-like"/>
    <property type="match status" value="1"/>
</dbReference>
<reference evidence="8 9" key="2">
    <citation type="submission" date="2011-11" db="EMBL/GenBank/DDBJ databases">
        <authorList>
            <consortium name="US DOE Joint Genome Institute"/>
            <person name="Lucas S."/>
            <person name="Han J."/>
            <person name="Lapidus A."/>
            <person name="Cheng J.-F."/>
            <person name="Goodwin L."/>
            <person name="Pitluck S."/>
            <person name="Peters L."/>
            <person name="Ovchinnikova G."/>
            <person name="Zhang X."/>
            <person name="Detter J.C."/>
            <person name="Han C."/>
            <person name="Tapia R."/>
            <person name="Land M."/>
            <person name="Hauser L."/>
            <person name="Kyrpides N."/>
            <person name="Ivanova N."/>
            <person name="Pagani I."/>
            <person name="Vogl K."/>
            <person name="Liu Z."/>
            <person name="Overmann J."/>
            <person name="Frigaard N.-U."/>
            <person name="Bryant D."/>
            <person name="Woyke T."/>
        </authorList>
    </citation>
    <scope>NUCLEOTIDE SEQUENCE [LARGE SCALE GENOMIC DNA]</scope>
    <source>
        <strain evidence="8 9">970</strain>
    </source>
</reference>
<dbReference type="GO" id="GO:0000155">
    <property type="term" value="F:phosphorelay sensor kinase activity"/>
    <property type="evidence" value="ECO:0007669"/>
    <property type="project" value="InterPro"/>
</dbReference>
<dbReference type="InterPro" id="IPR001789">
    <property type="entry name" value="Sig_transdc_resp-reg_receiver"/>
</dbReference>
<dbReference type="Gene3D" id="3.30.565.10">
    <property type="entry name" value="Histidine kinase-like ATPase, C-terminal domain"/>
    <property type="match status" value="1"/>
</dbReference>
<dbReference type="STRING" id="631362.Thi970DRAFT_03230"/>
<evidence type="ECO:0000313" key="8">
    <source>
        <dbReference type="EMBL" id="EIC19643.1"/>
    </source>
</evidence>
<dbReference type="PROSITE" id="PS50110">
    <property type="entry name" value="RESPONSE_REGULATORY"/>
    <property type="match status" value="1"/>
</dbReference>
<dbReference type="InterPro" id="IPR003594">
    <property type="entry name" value="HATPase_dom"/>
</dbReference>
<dbReference type="InterPro" id="IPR005467">
    <property type="entry name" value="His_kinase_dom"/>
</dbReference>
<dbReference type="Proteomes" id="UP000002964">
    <property type="component" value="Unassembled WGS sequence"/>
</dbReference>
<dbReference type="CDD" id="cd16922">
    <property type="entry name" value="HATPase_EvgS-ArcB-TorS-like"/>
    <property type="match status" value="1"/>
</dbReference>
<comment type="catalytic activity">
    <reaction evidence="1">
        <text>ATP + protein L-histidine = ADP + protein N-phospho-L-histidine.</text>
        <dbReference type="EC" id="2.7.13.3"/>
    </reaction>
</comment>
<dbReference type="InterPro" id="IPR011006">
    <property type="entry name" value="CheY-like_superfamily"/>
</dbReference>
<dbReference type="SMART" id="SM00388">
    <property type="entry name" value="HisKA"/>
    <property type="match status" value="1"/>
</dbReference>
<sequence>MSHEIRTPLNGVQGFLQLLGMCDLDPEAAEYVDSAMDSSQSLLTLINDILDFSKIEAGKFSIECEPFAVDALVRSVVNTFSPKVASKGITLNAAIDPGVDALVVGDEARLRQVLFNLIGNAVKFTDHGEVRLDVRALESIDGERIRLQFTVMDTGVGISADNIPDLFEPFTQADSSLRRRFQGSGLGLAIVKRLVSLMGGQVVVDSDLGRGTTVRFDIVVGTCAEDASTDNNPVLADHQAGESQGKLLRALVVDDEPINANLLCRILEKLGHSPETACNGRQALEMLSAQRFDVVFMDVSMPEMDGIKATRLIRGNQNGDLDASIPIIAMTAHAMEGDREKCLAAGMDWYLSKPIDTKALHRVLDCFMEGEARCNPTE</sequence>
<dbReference type="PRINTS" id="PR00344">
    <property type="entry name" value="BCTRLSENSOR"/>
</dbReference>
<evidence type="ECO:0000256" key="5">
    <source>
        <dbReference type="PROSITE-ProRule" id="PRU00169"/>
    </source>
</evidence>
<evidence type="ECO:0000313" key="9">
    <source>
        <dbReference type="Proteomes" id="UP000002964"/>
    </source>
</evidence>
<keyword evidence="8" id="KW-0808">Transferase</keyword>
<dbReference type="SMART" id="SM00387">
    <property type="entry name" value="HATPase_c"/>
    <property type="match status" value="1"/>
</dbReference>
<dbReference type="AlphaFoldDB" id="H8Z676"/>
<dbReference type="InterPro" id="IPR036097">
    <property type="entry name" value="HisK_dim/P_sf"/>
</dbReference>
<reference evidence="9" key="1">
    <citation type="submission" date="2011-06" db="EMBL/GenBank/DDBJ databases">
        <authorList>
            <consortium name="US DOE Joint Genome Institute (JGI-PGF)"/>
            <person name="Lucas S."/>
            <person name="Han J."/>
            <person name="Lapidus A."/>
            <person name="Cheng J.-F."/>
            <person name="Goodwin L."/>
            <person name="Pitluck S."/>
            <person name="Peters L."/>
            <person name="Land M.L."/>
            <person name="Hauser L."/>
            <person name="Vogl K."/>
            <person name="Liu Z."/>
            <person name="Overmann J."/>
            <person name="Frigaard N.-U."/>
            <person name="Bryant D.A."/>
            <person name="Woyke T.J."/>
        </authorList>
    </citation>
    <scope>NUCLEOTIDE SEQUENCE [LARGE SCALE GENOMIC DNA]</scope>
    <source>
        <strain evidence="9">970</strain>
    </source>
</reference>
<evidence type="ECO:0000259" key="6">
    <source>
        <dbReference type="PROSITE" id="PS50109"/>
    </source>
</evidence>
<dbReference type="PANTHER" id="PTHR45339">
    <property type="entry name" value="HYBRID SIGNAL TRANSDUCTION HISTIDINE KINASE J"/>
    <property type="match status" value="1"/>
</dbReference>
<dbReference type="HOGENOM" id="CLU_000445_114_15_6"/>
<dbReference type="SUPFAM" id="SSF47384">
    <property type="entry name" value="Homodimeric domain of signal transducing histidine kinase"/>
    <property type="match status" value="1"/>
</dbReference>
<dbReference type="SUPFAM" id="SSF52172">
    <property type="entry name" value="CheY-like"/>
    <property type="match status" value="1"/>
</dbReference>
<keyword evidence="8" id="KW-0418">Kinase</keyword>
<dbReference type="InterPro" id="IPR003661">
    <property type="entry name" value="HisK_dim/P_dom"/>
</dbReference>
<feature type="domain" description="Histidine kinase" evidence="6">
    <location>
        <begin position="1"/>
        <end position="222"/>
    </location>
</feature>
<dbReference type="EMBL" id="JH603170">
    <property type="protein sequence ID" value="EIC19643.1"/>
    <property type="molecule type" value="Genomic_DNA"/>
</dbReference>
<feature type="domain" description="Response regulatory" evidence="7">
    <location>
        <begin position="249"/>
        <end position="368"/>
    </location>
</feature>
<dbReference type="Gene3D" id="1.10.287.130">
    <property type="match status" value="1"/>
</dbReference>
<dbReference type="eggNOG" id="COG0642">
    <property type="taxonomic scope" value="Bacteria"/>
</dbReference>
<keyword evidence="3 5" id="KW-0597">Phosphoprotein</keyword>
<protein>
    <recommendedName>
        <fullName evidence="2">histidine kinase</fullName>
        <ecNumber evidence="2">2.7.13.3</ecNumber>
    </recommendedName>
</protein>
<accession>H8Z676</accession>
<dbReference type="SMART" id="SM00448">
    <property type="entry name" value="REC"/>
    <property type="match status" value="1"/>
</dbReference>
<dbReference type="InterPro" id="IPR004358">
    <property type="entry name" value="Sig_transdc_His_kin-like_C"/>
</dbReference>
<dbReference type="PROSITE" id="PS50109">
    <property type="entry name" value="HIS_KIN"/>
    <property type="match status" value="1"/>
</dbReference>
<evidence type="ECO:0000259" key="7">
    <source>
        <dbReference type="PROSITE" id="PS50110"/>
    </source>
</evidence>
<dbReference type="EC" id="2.7.13.3" evidence="2"/>
<dbReference type="PANTHER" id="PTHR45339:SF1">
    <property type="entry name" value="HYBRID SIGNAL TRANSDUCTION HISTIDINE KINASE J"/>
    <property type="match status" value="1"/>
</dbReference>
<organism evidence="8 9">
    <name type="scientific">Thiorhodovibrio frisius</name>
    <dbReference type="NCBI Taxonomy" id="631362"/>
    <lineage>
        <taxon>Bacteria</taxon>
        <taxon>Pseudomonadati</taxon>
        <taxon>Pseudomonadota</taxon>
        <taxon>Gammaproteobacteria</taxon>
        <taxon>Chromatiales</taxon>
        <taxon>Chromatiaceae</taxon>
        <taxon>Thiorhodovibrio</taxon>
    </lineage>
</organism>
<dbReference type="Pfam" id="PF00512">
    <property type="entry name" value="HisKA"/>
    <property type="match status" value="1"/>
</dbReference>
<evidence type="ECO:0000256" key="2">
    <source>
        <dbReference type="ARBA" id="ARBA00012438"/>
    </source>
</evidence>
<keyword evidence="9" id="KW-1185">Reference proteome</keyword>